<evidence type="ECO:0000313" key="2">
    <source>
        <dbReference type="EMBL" id="OGD87527.1"/>
    </source>
</evidence>
<evidence type="ECO:0000313" key="3">
    <source>
        <dbReference type="Proteomes" id="UP000179102"/>
    </source>
</evidence>
<name>A0A1F5G6P6_9BACT</name>
<sequence>MGERKLSRLDKACRGIVYGGFTVAALGFCSVGVYEMATTDTNPADDPDVLDISKIDERETDDDRGTDKVVIGAGIATILALLATGNKSVKTD</sequence>
<keyword evidence="1" id="KW-1133">Transmembrane helix</keyword>
<feature type="transmembrane region" description="Helical" evidence="1">
    <location>
        <begin position="69"/>
        <end position="86"/>
    </location>
</feature>
<reference evidence="2 3" key="1">
    <citation type="journal article" date="2016" name="Nat. Commun.">
        <title>Thousands of microbial genomes shed light on interconnected biogeochemical processes in an aquifer system.</title>
        <authorList>
            <person name="Anantharaman K."/>
            <person name="Brown C.T."/>
            <person name="Hug L.A."/>
            <person name="Sharon I."/>
            <person name="Castelle C.J."/>
            <person name="Probst A.J."/>
            <person name="Thomas B.C."/>
            <person name="Singh A."/>
            <person name="Wilkins M.J."/>
            <person name="Karaoz U."/>
            <person name="Brodie E.L."/>
            <person name="Williams K.H."/>
            <person name="Hubbard S.S."/>
            <person name="Banfield J.F."/>
        </authorList>
    </citation>
    <scope>NUCLEOTIDE SEQUENCE [LARGE SCALE GENOMIC DNA]</scope>
</reference>
<dbReference type="EMBL" id="MFAZ01000012">
    <property type="protein sequence ID" value="OGD87527.1"/>
    <property type="molecule type" value="Genomic_DNA"/>
</dbReference>
<feature type="transmembrane region" description="Helical" evidence="1">
    <location>
        <begin position="12"/>
        <end position="34"/>
    </location>
</feature>
<proteinExistence type="predicted"/>
<dbReference type="AlphaFoldDB" id="A0A1F5G6P6"/>
<keyword evidence="1" id="KW-0472">Membrane</keyword>
<evidence type="ECO:0000256" key="1">
    <source>
        <dbReference type="SAM" id="Phobius"/>
    </source>
</evidence>
<comment type="caution">
    <text evidence="2">The sequence shown here is derived from an EMBL/GenBank/DDBJ whole genome shotgun (WGS) entry which is preliminary data.</text>
</comment>
<protein>
    <submittedName>
        <fullName evidence="2">Uncharacterized protein</fullName>
    </submittedName>
</protein>
<organism evidence="2 3">
    <name type="scientific">Candidatus Curtissbacteria bacterium RIFCSPHIGHO2_01_FULL_41_11</name>
    <dbReference type="NCBI Taxonomy" id="1797711"/>
    <lineage>
        <taxon>Bacteria</taxon>
        <taxon>Candidatus Curtissiibacteriota</taxon>
    </lineage>
</organism>
<gene>
    <name evidence="2" type="ORF">A2870_04220</name>
</gene>
<keyword evidence="1" id="KW-0812">Transmembrane</keyword>
<dbReference type="Proteomes" id="UP000179102">
    <property type="component" value="Unassembled WGS sequence"/>
</dbReference>
<accession>A0A1F5G6P6</accession>